<evidence type="ECO:0000256" key="11">
    <source>
        <dbReference type="RuleBase" id="RU361144"/>
    </source>
</evidence>
<gene>
    <name evidence="12" type="ORF">OS493_026871</name>
</gene>
<evidence type="ECO:0000256" key="6">
    <source>
        <dbReference type="PIRSR" id="PIRSR601548-3"/>
    </source>
</evidence>
<keyword evidence="2" id="KW-0732">Signal</keyword>
<evidence type="ECO:0000256" key="9">
    <source>
        <dbReference type="PIRSR" id="PIRSR601548-8"/>
    </source>
</evidence>
<keyword evidence="6 11" id="KW-0479">Metal-binding</keyword>
<dbReference type="GO" id="GO:0008237">
    <property type="term" value="F:metallopeptidase activity"/>
    <property type="evidence" value="ECO:0007669"/>
    <property type="project" value="UniProtKB-KW"/>
</dbReference>
<dbReference type="EMBL" id="MU826373">
    <property type="protein sequence ID" value="KAJ7377735.1"/>
    <property type="molecule type" value="Genomic_DNA"/>
</dbReference>
<dbReference type="EC" id="3.4.-.-" evidence="11"/>
<feature type="binding site" evidence="9">
    <location>
        <position position="138"/>
    </location>
    <ligand>
        <name>Zn(2+)</name>
        <dbReference type="ChEBI" id="CHEBI:29105"/>
        <label>2</label>
        <note>catalytic</note>
    </ligand>
</feature>
<evidence type="ECO:0000256" key="10">
    <source>
        <dbReference type="PROSITE-ProRule" id="PRU01355"/>
    </source>
</evidence>
<comment type="caution">
    <text evidence="10">Lacks conserved residue(s) required for the propagation of feature annotation.</text>
</comment>
<name>A0A9W9ZAA7_9CNID</name>
<organism evidence="12 13">
    <name type="scientific">Desmophyllum pertusum</name>
    <dbReference type="NCBI Taxonomy" id="174260"/>
    <lineage>
        <taxon>Eukaryota</taxon>
        <taxon>Metazoa</taxon>
        <taxon>Cnidaria</taxon>
        <taxon>Anthozoa</taxon>
        <taxon>Hexacorallia</taxon>
        <taxon>Scleractinia</taxon>
        <taxon>Caryophylliina</taxon>
        <taxon>Caryophylliidae</taxon>
        <taxon>Desmophyllum</taxon>
    </lineage>
</organism>
<evidence type="ECO:0000256" key="3">
    <source>
        <dbReference type="ARBA" id="ARBA00023157"/>
    </source>
</evidence>
<keyword evidence="13" id="KW-1185">Reference proteome</keyword>
<dbReference type="GO" id="GO:0008241">
    <property type="term" value="F:peptidyl-dipeptidase activity"/>
    <property type="evidence" value="ECO:0007669"/>
    <property type="project" value="InterPro"/>
</dbReference>
<dbReference type="PRINTS" id="PR00791">
    <property type="entry name" value="PEPDIPTASEA"/>
</dbReference>
<evidence type="ECO:0000256" key="7">
    <source>
        <dbReference type="PIRSR" id="PIRSR601548-4"/>
    </source>
</evidence>
<evidence type="ECO:0000313" key="13">
    <source>
        <dbReference type="Proteomes" id="UP001163046"/>
    </source>
</evidence>
<reference evidence="12" key="1">
    <citation type="submission" date="2023-01" db="EMBL/GenBank/DDBJ databases">
        <title>Genome assembly of the deep-sea coral Lophelia pertusa.</title>
        <authorList>
            <person name="Herrera S."/>
            <person name="Cordes E."/>
        </authorList>
    </citation>
    <scope>NUCLEOTIDE SEQUENCE</scope>
    <source>
        <strain evidence="12">USNM1676648</strain>
        <tissue evidence="12">Polyp</tissue>
    </source>
</reference>
<keyword evidence="4 11" id="KW-0325">Glycoprotein</keyword>
<keyword evidence="11" id="KW-0378">Hydrolase</keyword>
<dbReference type="GO" id="GO:0016020">
    <property type="term" value="C:membrane"/>
    <property type="evidence" value="ECO:0007669"/>
    <property type="project" value="InterPro"/>
</dbReference>
<dbReference type="GO" id="GO:0046872">
    <property type="term" value="F:metal ion binding"/>
    <property type="evidence" value="ECO:0007669"/>
    <property type="project" value="UniProtKB-KW"/>
</dbReference>
<dbReference type="Pfam" id="PF01401">
    <property type="entry name" value="Peptidase_M2"/>
    <property type="match status" value="1"/>
</dbReference>
<comment type="cofactor">
    <cofactor evidence="11">
        <name>Zn(2+)</name>
        <dbReference type="ChEBI" id="CHEBI:29105"/>
    </cofactor>
    <text evidence="11">Binds 1 zinc ion per subunit.</text>
</comment>
<feature type="active site" description="Proton donor 2" evidence="8">
    <location>
        <position position="227"/>
    </location>
</feature>
<protein>
    <recommendedName>
        <fullName evidence="11">Angiotensin-converting enzyme</fullName>
        <ecNumber evidence="11">3.4.-.-</ecNumber>
    </recommendedName>
</protein>
<feature type="binding site" evidence="6">
    <location>
        <position position="138"/>
    </location>
    <ligand>
        <name>Zn(2+)</name>
        <dbReference type="ChEBI" id="CHEBI:29105"/>
        <label>1</label>
        <note>catalytic</note>
    </ligand>
</feature>
<feature type="binding site" evidence="6">
    <location>
        <position position="110"/>
    </location>
    <ligand>
        <name>Zn(2+)</name>
        <dbReference type="ChEBI" id="CHEBI:29105"/>
        <label>1</label>
        <note>catalytic</note>
    </ligand>
</feature>
<dbReference type="PANTHER" id="PTHR10514:SF27">
    <property type="entry name" value="ANGIOTENSIN-CONVERTING ENZYME"/>
    <property type="match status" value="1"/>
</dbReference>
<keyword evidence="11" id="KW-0645">Protease</keyword>
<comment type="caution">
    <text evidence="12">The sequence shown here is derived from an EMBL/GenBank/DDBJ whole genome shotgun (WGS) entry which is preliminary data.</text>
</comment>
<keyword evidence="6 11" id="KW-0862">Zinc</keyword>
<dbReference type="CDD" id="cd06461">
    <property type="entry name" value="M2_ACE"/>
    <property type="match status" value="1"/>
</dbReference>
<feature type="binding site" evidence="9">
    <location>
        <position position="110"/>
    </location>
    <ligand>
        <name>Zn(2+)</name>
        <dbReference type="ChEBI" id="CHEBI:29105"/>
        <label>2</label>
        <note>catalytic</note>
    </ligand>
</feature>
<evidence type="ECO:0000256" key="4">
    <source>
        <dbReference type="ARBA" id="ARBA00023180"/>
    </source>
</evidence>
<evidence type="ECO:0000256" key="5">
    <source>
        <dbReference type="PIRSR" id="PIRSR601548-1"/>
    </source>
</evidence>
<dbReference type="GO" id="GO:0004180">
    <property type="term" value="F:carboxypeptidase activity"/>
    <property type="evidence" value="ECO:0007669"/>
    <property type="project" value="UniProtKB-KW"/>
</dbReference>
<evidence type="ECO:0000256" key="1">
    <source>
        <dbReference type="ARBA" id="ARBA00008139"/>
    </source>
</evidence>
<feature type="disulfide bond" evidence="7">
    <location>
        <begin position="252"/>
        <end position="264"/>
    </location>
</feature>
<feature type="binding site" evidence="9">
    <location>
        <position position="114"/>
    </location>
    <ligand>
        <name>Zn(2+)</name>
        <dbReference type="ChEBI" id="CHEBI:29105"/>
        <label>2</label>
        <note>catalytic</note>
    </ligand>
</feature>
<keyword evidence="3 7" id="KW-1015">Disulfide bond</keyword>
<dbReference type="Proteomes" id="UP001163046">
    <property type="component" value="Unassembled WGS sequence"/>
</dbReference>
<accession>A0A9W9ZAA7</accession>
<feature type="binding site" evidence="6">
    <location>
        <position position="114"/>
    </location>
    <ligand>
        <name>Zn(2+)</name>
        <dbReference type="ChEBI" id="CHEBI:29105"/>
        <label>1</label>
        <note>catalytic</note>
    </ligand>
</feature>
<proteinExistence type="inferred from homology"/>
<evidence type="ECO:0000256" key="2">
    <source>
        <dbReference type="ARBA" id="ARBA00022729"/>
    </source>
</evidence>
<keyword evidence="11" id="KW-0121">Carboxypeptidase</keyword>
<comment type="similarity">
    <text evidence="1 10 11">Belongs to the peptidase M2 family.</text>
</comment>
<sequence length="331" mass="38870">MWSQSWVNIYPLVEPYKGKSSLDVTKTMQDKNYTVEDMFQITESFFLSLGMEKLPEKFMEKSMIRKPEGREVECHAFANDMYVKTKDGGKDVRIRQCTEVTQSWLVTTHHEMGHIYYYLLFWDKPYIFRDSANPGFHEAVGDTMSLSVLHLNILFRLVCLTKYAHDKEVDINALMKLALDDIAFLPFGKIKPDAYNAEWWKLRTRYQGIKPPVERSEKDFDPGAKYHIPHDYQYIKYFISRVLQFQFHKAACKAAGFEGPLHQCSIYKSSDAGKKIREMLELGRSKPWPEALEKLTNQRTMDVGPLKEYYWPPVSMAKRAKMYLKIHNWLA</sequence>
<feature type="active site" description="Proton acceptor 1" evidence="5">
    <location>
        <position position="111"/>
    </location>
</feature>
<dbReference type="PROSITE" id="PS52011">
    <property type="entry name" value="PEPTIDASE_M2"/>
    <property type="match status" value="1"/>
</dbReference>
<feature type="disulfide bond" evidence="7">
    <location>
        <begin position="74"/>
        <end position="97"/>
    </location>
</feature>
<dbReference type="GO" id="GO:0006508">
    <property type="term" value="P:proteolysis"/>
    <property type="evidence" value="ECO:0007669"/>
    <property type="project" value="UniProtKB-KW"/>
</dbReference>
<dbReference type="PANTHER" id="PTHR10514">
    <property type="entry name" value="ANGIOTENSIN-CONVERTING ENZYME"/>
    <property type="match status" value="1"/>
</dbReference>
<feature type="active site" description="Proton acceptor 2" evidence="8">
    <location>
        <position position="111"/>
    </location>
</feature>
<keyword evidence="11" id="KW-0482">Metalloprotease</keyword>
<dbReference type="AlphaFoldDB" id="A0A9W9ZAA7"/>
<dbReference type="SUPFAM" id="SSF55486">
    <property type="entry name" value="Metalloproteases ('zincins'), catalytic domain"/>
    <property type="match status" value="1"/>
</dbReference>
<feature type="active site" description="Proton donor 1" evidence="5">
    <location>
        <position position="227"/>
    </location>
</feature>
<evidence type="ECO:0000313" key="12">
    <source>
        <dbReference type="EMBL" id="KAJ7377735.1"/>
    </source>
</evidence>
<evidence type="ECO:0000256" key="8">
    <source>
        <dbReference type="PIRSR" id="PIRSR601548-6"/>
    </source>
</evidence>
<dbReference type="Gene3D" id="1.10.1370.30">
    <property type="match status" value="1"/>
</dbReference>
<dbReference type="InterPro" id="IPR001548">
    <property type="entry name" value="Peptidase_M2"/>
</dbReference>
<dbReference type="OrthoDB" id="10029630at2759"/>